<feature type="domain" description="Helicase C-terminal" evidence="18">
    <location>
        <begin position="839"/>
        <end position="1000"/>
    </location>
</feature>
<sequence length="1010" mass="115634">MESDTESEKYSDVDPTKYEITDNSSEDIVNESFDEDHQNSESSSDDSFKPNQKFGRRIINDSETSSEYNESDEDEATQDEVVPISFKAPVTSSSESINHMVSNSESNVKHSESDEGDATEEELVTTSLNASVKSSSKTEMEILNNSVLTTSNRQTKNLNLTSAMDNRRMTHQFQFNANGILNSTSVTSNEQPIDETSSTDSIKIINNSDSDIIDVSSDETEANINIKSPFKFEKLKPVQQPTLHEFITSKKNSDNNPSEQAGKDVQEKNEHELVTFNQYKAQELRVANAKRDFQNFKKIATTVDLQTLPDKGKLMLDKVSFAEKRLQCEKEKLDNMVISAESDEIVHNHEPIKQFDWADIQAGANAVLPKTFGKKAMETYNTQKAVTMDRLQQLYGALETCPKENDMEEDPKGLRVALMTHQRRALAWLLFREREKPSGGILADDMGLGKTLTMISLIVKSKIDEQSNSEEETEKPNKFIGKNKKYDGGSLIICPASLINQWSGEIENRLKRGLVSYYLYHGPKRETNVRRLIEYDIVITTYSIVNNESEKDGALNRVKWKRIILDEAHQIRNHKSQTSEACCQLSAKSRWALTGTPMHNKELDMYALLKFLRCTPFDDLQVWKRWVGDKSSGGQERLHTVISSLMLRRTKAELMEKGVLNFMPEKKWILVKIELDKSELQVYHKILIFSQTLFAQFLHQRAEKNQDYVDLHRPNNHGPNQEYFKMREKLLKINKVKNVSQHEILVLLLRLRQICCHPSLITAMIEESLDDGEEENSREELNILEQLQKLNIEDDEDKFKPFSNIEAIDIKDKVNLKEATKGHLKLSDPVFSTERASSKIRYMINLLKEQILPSNDKVIMVSQWSSYLSLIAIHLKQLNLEFDQLDGKVPVNKRMEMVNKFNDPKSPMKVLLLSLTAGGVGLNLVGANHLFLLDLHWNPQLEKQAQDRIYRVGQTKPVFVYKFMAIDTIEERIKMLQDKKLEMAEGLLTGTKQVFQNKLSFDDLKTIFAM</sequence>
<evidence type="ECO:0000256" key="14">
    <source>
        <dbReference type="ARBA" id="ARBA00079067"/>
    </source>
</evidence>
<name>A0ABD1ENT2_HYPHA</name>
<evidence type="ECO:0000256" key="8">
    <source>
        <dbReference type="ARBA" id="ARBA00022840"/>
    </source>
</evidence>
<evidence type="ECO:0000259" key="18">
    <source>
        <dbReference type="PROSITE" id="PS51194"/>
    </source>
</evidence>
<evidence type="ECO:0000256" key="10">
    <source>
        <dbReference type="ARBA" id="ARBA00023125"/>
    </source>
</evidence>
<feature type="compositionally biased region" description="Acidic residues" evidence="16">
    <location>
        <begin position="69"/>
        <end position="78"/>
    </location>
</feature>
<keyword evidence="11" id="KW-0804">Transcription</keyword>
<dbReference type="PROSITE" id="PS51192">
    <property type="entry name" value="HELICASE_ATP_BIND_1"/>
    <property type="match status" value="1"/>
</dbReference>
<proteinExistence type="inferred from homology"/>
<keyword evidence="9" id="KW-0805">Transcription regulation</keyword>
<dbReference type="InterPro" id="IPR049730">
    <property type="entry name" value="SNF2/RAD54-like_C"/>
</dbReference>
<dbReference type="PANTHER" id="PTHR45626:SF50">
    <property type="entry name" value="TRANSCRIPTION TERMINATION FACTOR 2"/>
    <property type="match status" value="1"/>
</dbReference>
<dbReference type="PANTHER" id="PTHR45626">
    <property type="entry name" value="TRANSCRIPTION TERMINATION FACTOR 2-RELATED"/>
    <property type="match status" value="1"/>
</dbReference>
<protein>
    <recommendedName>
        <fullName evidence="13">Transcription termination factor 2</fullName>
    </recommendedName>
    <alternativeName>
        <fullName evidence="15">RNA polymerase II termination factor</fullName>
    </alternativeName>
    <alternativeName>
        <fullName evidence="14">Transcription release factor 2</fullName>
    </alternativeName>
</protein>
<dbReference type="Gene3D" id="3.40.50.10810">
    <property type="entry name" value="Tandem AAA-ATPase domain"/>
    <property type="match status" value="1"/>
</dbReference>
<dbReference type="GO" id="GO:0006353">
    <property type="term" value="P:DNA-templated transcription termination"/>
    <property type="evidence" value="ECO:0007669"/>
    <property type="project" value="UniProtKB-KW"/>
</dbReference>
<evidence type="ECO:0000256" key="12">
    <source>
        <dbReference type="ARBA" id="ARBA00023242"/>
    </source>
</evidence>
<keyword evidence="8" id="KW-0067">ATP-binding</keyword>
<dbReference type="EMBL" id="JBDJPC010000006">
    <property type="protein sequence ID" value="KAL1497383.1"/>
    <property type="molecule type" value="Genomic_DNA"/>
</dbReference>
<feature type="compositionally biased region" description="Acidic residues" evidence="16">
    <location>
        <begin position="24"/>
        <end position="34"/>
    </location>
</feature>
<keyword evidence="10" id="KW-0238">DNA-binding</keyword>
<feature type="compositionally biased region" description="Acidic residues" evidence="16">
    <location>
        <begin position="114"/>
        <end position="123"/>
    </location>
</feature>
<evidence type="ECO:0000256" key="4">
    <source>
        <dbReference type="ARBA" id="ARBA00022553"/>
    </source>
</evidence>
<accession>A0ABD1ENT2</accession>
<dbReference type="GO" id="GO:0016787">
    <property type="term" value="F:hydrolase activity"/>
    <property type="evidence" value="ECO:0007669"/>
    <property type="project" value="UniProtKB-KW"/>
</dbReference>
<feature type="compositionally biased region" description="Polar residues" evidence="16">
    <location>
        <begin position="90"/>
        <end position="106"/>
    </location>
</feature>
<dbReference type="InterPro" id="IPR014001">
    <property type="entry name" value="Helicase_ATP-bd"/>
</dbReference>
<dbReference type="SMART" id="SM00490">
    <property type="entry name" value="HELICc"/>
    <property type="match status" value="1"/>
</dbReference>
<keyword evidence="3" id="KW-0806">Transcription termination</keyword>
<dbReference type="AlphaFoldDB" id="A0ABD1ENT2"/>
<evidence type="ECO:0000313" key="20">
    <source>
        <dbReference type="Proteomes" id="UP001566132"/>
    </source>
</evidence>
<evidence type="ECO:0000256" key="5">
    <source>
        <dbReference type="ARBA" id="ARBA00022741"/>
    </source>
</evidence>
<organism evidence="19 20">
    <name type="scientific">Hypothenemus hampei</name>
    <name type="common">Coffee berry borer</name>
    <dbReference type="NCBI Taxonomy" id="57062"/>
    <lineage>
        <taxon>Eukaryota</taxon>
        <taxon>Metazoa</taxon>
        <taxon>Ecdysozoa</taxon>
        <taxon>Arthropoda</taxon>
        <taxon>Hexapoda</taxon>
        <taxon>Insecta</taxon>
        <taxon>Pterygota</taxon>
        <taxon>Neoptera</taxon>
        <taxon>Endopterygota</taxon>
        <taxon>Coleoptera</taxon>
        <taxon>Polyphaga</taxon>
        <taxon>Cucujiformia</taxon>
        <taxon>Curculionidae</taxon>
        <taxon>Scolytinae</taxon>
        <taxon>Hypothenemus</taxon>
    </lineage>
</organism>
<dbReference type="InterPro" id="IPR050628">
    <property type="entry name" value="SNF2_RAD54_helicase_TF"/>
</dbReference>
<evidence type="ECO:0000259" key="17">
    <source>
        <dbReference type="PROSITE" id="PS51192"/>
    </source>
</evidence>
<dbReference type="InterPro" id="IPR001650">
    <property type="entry name" value="Helicase_C-like"/>
</dbReference>
<dbReference type="GO" id="GO:0005737">
    <property type="term" value="C:cytoplasm"/>
    <property type="evidence" value="ECO:0007669"/>
    <property type="project" value="UniProtKB-ARBA"/>
</dbReference>
<gene>
    <name evidence="19" type="ORF">ABEB36_008363</name>
</gene>
<dbReference type="GO" id="GO:0005634">
    <property type="term" value="C:nucleus"/>
    <property type="evidence" value="ECO:0007669"/>
    <property type="project" value="UniProtKB-SubCell"/>
</dbReference>
<evidence type="ECO:0000313" key="19">
    <source>
        <dbReference type="EMBL" id="KAL1497383.1"/>
    </source>
</evidence>
<evidence type="ECO:0000256" key="13">
    <source>
        <dbReference type="ARBA" id="ARBA00070113"/>
    </source>
</evidence>
<keyword evidence="5" id="KW-0547">Nucleotide-binding</keyword>
<evidence type="ECO:0000256" key="1">
    <source>
        <dbReference type="ARBA" id="ARBA00004123"/>
    </source>
</evidence>
<dbReference type="Proteomes" id="UP001566132">
    <property type="component" value="Unassembled WGS sequence"/>
</dbReference>
<dbReference type="InterPro" id="IPR027417">
    <property type="entry name" value="P-loop_NTPase"/>
</dbReference>
<evidence type="ECO:0000256" key="11">
    <source>
        <dbReference type="ARBA" id="ARBA00023163"/>
    </source>
</evidence>
<keyword evidence="7" id="KW-0347">Helicase</keyword>
<dbReference type="InterPro" id="IPR038718">
    <property type="entry name" value="SNF2-like_sf"/>
</dbReference>
<evidence type="ECO:0000256" key="7">
    <source>
        <dbReference type="ARBA" id="ARBA00022806"/>
    </source>
</evidence>
<keyword evidence="6" id="KW-0378">Hydrolase</keyword>
<comment type="similarity">
    <text evidence="2">Belongs to the SNF2/RAD54 helicase family.</text>
</comment>
<feature type="region of interest" description="Disordered" evidence="16">
    <location>
        <begin position="247"/>
        <end position="269"/>
    </location>
</feature>
<keyword evidence="20" id="KW-1185">Reference proteome</keyword>
<evidence type="ECO:0000256" key="16">
    <source>
        <dbReference type="SAM" id="MobiDB-lite"/>
    </source>
</evidence>
<dbReference type="Pfam" id="PF00271">
    <property type="entry name" value="Helicase_C"/>
    <property type="match status" value="1"/>
</dbReference>
<dbReference type="CDD" id="cd18793">
    <property type="entry name" value="SF2_C_SNF"/>
    <property type="match status" value="1"/>
</dbReference>
<keyword evidence="12" id="KW-0539">Nucleus</keyword>
<dbReference type="SMART" id="SM00487">
    <property type="entry name" value="DEXDc"/>
    <property type="match status" value="1"/>
</dbReference>
<evidence type="ECO:0000256" key="15">
    <source>
        <dbReference type="ARBA" id="ARBA00082628"/>
    </source>
</evidence>
<comment type="subcellular location">
    <subcellularLocation>
        <location evidence="1">Nucleus</location>
    </subcellularLocation>
</comment>
<evidence type="ECO:0000256" key="9">
    <source>
        <dbReference type="ARBA" id="ARBA00023015"/>
    </source>
</evidence>
<feature type="domain" description="Helicase ATP-binding" evidence="17">
    <location>
        <begin position="431"/>
        <end position="615"/>
    </location>
</feature>
<dbReference type="Gene3D" id="3.40.50.300">
    <property type="entry name" value="P-loop containing nucleotide triphosphate hydrolases"/>
    <property type="match status" value="1"/>
</dbReference>
<evidence type="ECO:0000256" key="2">
    <source>
        <dbReference type="ARBA" id="ARBA00007025"/>
    </source>
</evidence>
<evidence type="ECO:0000256" key="3">
    <source>
        <dbReference type="ARBA" id="ARBA00022472"/>
    </source>
</evidence>
<dbReference type="InterPro" id="IPR000330">
    <property type="entry name" value="SNF2_N"/>
</dbReference>
<feature type="region of interest" description="Disordered" evidence="16">
    <location>
        <begin position="1"/>
        <end position="123"/>
    </location>
</feature>
<dbReference type="GO" id="GO:0005524">
    <property type="term" value="F:ATP binding"/>
    <property type="evidence" value="ECO:0007669"/>
    <property type="project" value="UniProtKB-KW"/>
</dbReference>
<dbReference type="PROSITE" id="PS51194">
    <property type="entry name" value="HELICASE_CTER"/>
    <property type="match status" value="1"/>
</dbReference>
<dbReference type="GO" id="GO:0004386">
    <property type="term" value="F:helicase activity"/>
    <property type="evidence" value="ECO:0007669"/>
    <property type="project" value="UniProtKB-KW"/>
</dbReference>
<dbReference type="GO" id="GO:0003677">
    <property type="term" value="F:DNA binding"/>
    <property type="evidence" value="ECO:0007669"/>
    <property type="project" value="UniProtKB-KW"/>
</dbReference>
<dbReference type="FunFam" id="3.40.50.10810:FF:000043">
    <property type="entry name" value="Transcription termination factor 2"/>
    <property type="match status" value="1"/>
</dbReference>
<reference evidence="19 20" key="1">
    <citation type="submission" date="2024-05" db="EMBL/GenBank/DDBJ databases">
        <title>Genetic variation in Jamaican populations of the coffee berry borer (Hypothenemus hampei).</title>
        <authorList>
            <person name="Errbii M."/>
            <person name="Myrie A."/>
        </authorList>
    </citation>
    <scope>NUCLEOTIDE SEQUENCE [LARGE SCALE GENOMIC DNA]</scope>
    <source>
        <strain evidence="19">JA-Hopewell-2020-01-JO</strain>
        <tissue evidence="19">Whole body</tissue>
    </source>
</reference>
<dbReference type="SUPFAM" id="SSF52540">
    <property type="entry name" value="P-loop containing nucleoside triphosphate hydrolases"/>
    <property type="match status" value="2"/>
</dbReference>
<comment type="caution">
    <text evidence="19">The sequence shown here is derived from an EMBL/GenBank/DDBJ whole genome shotgun (WGS) entry which is preliminary data.</text>
</comment>
<keyword evidence="4" id="KW-0597">Phosphoprotein</keyword>
<feature type="compositionally biased region" description="Basic and acidic residues" evidence="16">
    <location>
        <begin position="1"/>
        <end position="20"/>
    </location>
</feature>
<dbReference type="GO" id="GO:0008094">
    <property type="term" value="F:ATP-dependent activity, acting on DNA"/>
    <property type="evidence" value="ECO:0007669"/>
    <property type="project" value="UniProtKB-ARBA"/>
</dbReference>
<dbReference type="Pfam" id="PF00176">
    <property type="entry name" value="SNF2-rel_dom"/>
    <property type="match status" value="1"/>
</dbReference>
<evidence type="ECO:0000256" key="6">
    <source>
        <dbReference type="ARBA" id="ARBA00022801"/>
    </source>
</evidence>